<sequence>MHRCFLGDFQGCQVHHLYRIYPVDIMVVCILPIRVFVCLPFMNEFCVLCWFSRYYGLIHRISMLQLAGDS</sequence>
<evidence type="ECO:0000313" key="2">
    <source>
        <dbReference type="Proteomes" id="UP000015104"/>
    </source>
</evidence>
<dbReference type="HOGENOM" id="CLU_2761044_0_0_1"/>
<dbReference type="AlphaFoldDB" id="T1KF91"/>
<reference evidence="1" key="2">
    <citation type="submission" date="2015-06" db="UniProtKB">
        <authorList>
            <consortium name="EnsemblMetazoa"/>
        </authorList>
    </citation>
    <scope>IDENTIFICATION</scope>
</reference>
<organism evidence="1 2">
    <name type="scientific">Tetranychus urticae</name>
    <name type="common">Two-spotted spider mite</name>
    <dbReference type="NCBI Taxonomy" id="32264"/>
    <lineage>
        <taxon>Eukaryota</taxon>
        <taxon>Metazoa</taxon>
        <taxon>Ecdysozoa</taxon>
        <taxon>Arthropoda</taxon>
        <taxon>Chelicerata</taxon>
        <taxon>Arachnida</taxon>
        <taxon>Acari</taxon>
        <taxon>Acariformes</taxon>
        <taxon>Trombidiformes</taxon>
        <taxon>Prostigmata</taxon>
        <taxon>Eleutherengona</taxon>
        <taxon>Raphignathae</taxon>
        <taxon>Tetranychoidea</taxon>
        <taxon>Tetranychidae</taxon>
        <taxon>Tetranychus</taxon>
    </lineage>
</organism>
<accession>T1KF91</accession>
<name>T1KF91_TETUR</name>
<protein>
    <submittedName>
        <fullName evidence="1">Uncharacterized protein</fullName>
    </submittedName>
</protein>
<reference evidence="2" key="1">
    <citation type="submission" date="2011-08" db="EMBL/GenBank/DDBJ databases">
        <authorList>
            <person name="Rombauts S."/>
        </authorList>
    </citation>
    <scope>NUCLEOTIDE SEQUENCE</scope>
    <source>
        <strain evidence="2">London</strain>
    </source>
</reference>
<dbReference type="EMBL" id="CAEY01000034">
    <property type="status" value="NOT_ANNOTATED_CDS"/>
    <property type="molecule type" value="Genomic_DNA"/>
</dbReference>
<proteinExistence type="predicted"/>
<dbReference type="EnsemblMetazoa" id="tetur10g02290.1">
    <property type="protein sequence ID" value="tetur10g02290.1"/>
    <property type="gene ID" value="tetur10g02290"/>
</dbReference>
<keyword evidence="2" id="KW-1185">Reference proteome</keyword>
<evidence type="ECO:0000313" key="1">
    <source>
        <dbReference type="EnsemblMetazoa" id="tetur10g02290.1"/>
    </source>
</evidence>
<dbReference type="Proteomes" id="UP000015104">
    <property type="component" value="Unassembled WGS sequence"/>
</dbReference>